<name>H9UHD6_SPIAZ</name>
<evidence type="ECO:0000256" key="2">
    <source>
        <dbReference type="ARBA" id="ARBA00034247"/>
    </source>
</evidence>
<dbReference type="Gene3D" id="3.30.70.270">
    <property type="match status" value="1"/>
</dbReference>
<evidence type="ECO:0000259" key="5">
    <source>
        <dbReference type="PROSITE" id="PS50887"/>
    </source>
</evidence>
<accession>H9UHD6</accession>
<feature type="transmembrane region" description="Helical" evidence="4">
    <location>
        <begin position="167"/>
        <end position="187"/>
    </location>
</feature>
<dbReference type="InterPro" id="IPR043128">
    <property type="entry name" value="Rev_trsase/Diguanyl_cyclase"/>
</dbReference>
<dbReference type="eggNOG" id="COG3706">
    <property type="taxonomic scope" value="Bacteria"/>
</dbReference>
<dbReference type="EMBL" id="CP003282">
    <property type="protein sequence ID" value="AFG36929.1"/>
    <property type="molecule type" value="Genomic_DNA"/>
</dbReference>
<evidence type="ECO:0000313" key="6">
    <source>
        <dbReference type="EMBL" id="AFG36929.1"/>
    </source>
</evidence>
<dbReference type="KEGG" id="sfc:Spiaf_0836"/>
<dbReference type="SUPFAM" id="SSF55073">
    <property type="entry name" value="Nucleotide cyclase"/>
    <property type="match status" value="1"/>
</dbReference>
<dbReference type="Proteomes" id="UP000007383">
    <property type="component" value="Chromosome"/>
</dbReference>
<dbReference type="GO" id="GO:0005886">
    <property type="term" value="C:plasma membrane"/>
    <property type="evidence" value="ECO:0007669"/>
    <property type="project" value="TreeGrafter"/>
</dbReference>
<dbReference type="InterPro" id="IPR029787">
    <property type="entry name" value="Nucleotide_cyclase"/>
</dbReference>
<dbReference type="GO" id="GO:0052621">
    <property type="term" value="F:diguanylate cyclase activity"/>
    <property type="evidence" value="ECO:0007669"/>
    <property type="project" value="UniProtKB-EC"/>
</dbReference>
<gene>
    <name evidence="6" type="ordered locus">Spiaf_0836</name>
</gene>
<dbReference type="SUPFAM" id="SSF55781">
    <property type="entry name" value="GAF domain-like"/>
    <property type="match status" value="1"/>
</dbReference>
<keyword evidence="4" id="KW-0812">Transmembrane</keyword>
<dbReference type="RefSeq" id="WP_014454926.1">
    <property type="nucleotide sequence ID" value="NC_017098.1"/>
</dbReference>
<dbReference type="EC" id="2.7.7.65" evidence="1"/>
<dbReference type="FunFam" id="3.30.70.270:FF:000001">
    <property type="entry name" value="Diguanylate cyclase domain protein"/>
    <property type="match status" value="1"/>
</dbReference>
<dbReference type="PROSITE" id="PS50887">
    <property type="entry name" value="GGDEF"/>
    <property type="match status" value="1"/>
</dbReference>
<dbReference type="HOGENOM" id="CLU_000445_11_24_12"/>
<dbReference type="InterPro" id="IPR048092">
    <property type="entry name" value="Dguan_cyc_DgcA"/>
</dbReference>
<dbReference type="Pfam" id="PF00990">
    <property type="entry name" value="GGDEF"/>
    <property type="match status" value="1"/>
</dbReference>
<evidence type="ECO:0000256" key="4">
    <source>
        <dbReference type="SAM" id="Phobius"/>
    </source>
</evidence>
<dbReference type="InterPro" id="IPR050469">
    <property type="entry name" value="Diguanylate_Cyclase"/>
</dbReference>
<keyword evidence="4" id="KW-0472">Membrane</keyword>
<dbReference type="GO" id="GO:0043709">
    <property type="term" value="P:cell adhesion involved in single-species biofilm formation"/>
    <property type="evidence" value="ECO:0007669"/>
    <property type="project" value="TreeGrafter"/>
</dbReference>
<dbReference type="AlphaFoldDB" id="H9UHD6"/>
<comment type="catalytic activity">
    <reaction evidence="2">
        <text>2 GTP = 3',3'-c-di-GMP + 2 diphosphate</text>
        <dbReference type="Rhea" id="RHEA:24898"/>
        <dbReference type="ChEBI" id="CHEBI:33019"/>
        <dbReference type="ChEBI" id="CHEBI:37565"/>
        <dbReference type="ChEBI" id="CHEBI:58805"/>
        <dbReference type="EC" id="2.7.7.65"/>
    </reaction>
</comment>
<organism evidence="6 7">
    <name type="scientific">Spirochaeta africana (strain ATCC 700263 / DSM 8902 / Z-7692)</name>
    <dbReference type="NCBI Taxonomy" id="889378"/>
    <lineage>
        <taxon>Bacteria</taxon>
        <taxon>Pseudomonadati</taxon>
        <taxon>Spirochaetota</taxon>
        <taxon>Spirochaetia</taxon>
        <taxon>Spirochaetales</taxon>
        <taxon>Spirochaetaceae</taxon>
        <taxon>Spirochaeta</taxon>
    </lineage>
</organism>
<dbReference type="NCBIfam" id="TIGR00254">
    <property type="entry name" value="GGDEF"/>
    <property type="match status" value="1"/>
</dbReference>
<proteinExistence type="predicted"/>
<dbReference type="SMART" id="SM00267">
    <property type="entry name" value="GGDEF"/>
    <property type="match status" value="1"/>
</dbReference>
<dbReference type="InterPro" id="IPR029016">
    <property type="entry name" value="GAF-like_dom_sf"/>
</dbReference>
<protein>
    <recommendedName>
        <fullName evidence="1">diguanylate cyclase</fullName>
        <ecNumber evidence="1">2.7.7.65</ecNumber>
    </recommendedName>
</protein>
<feature type="domain" description="GGDEF" evidence="5">
    <location>
        <begin position="218"/>
        <end position="351"/>
    </location>
</feature>
<dbReference type="GO" id="GO:1902201">
    <property type="term" value="P:negative regulation of bacterial-type flagellum-dependent cell motility"/>
    <property type="evidence" value="ECO:0007669"/>
    <property type="project" value="TreeGrafter"/>
</dbReference>
<dbReference type="STRING" id="889378.Spiaf_0836"/>
<dbReference type="PANTHER" id="PTHR45138:SF9">
    <property type="entry name" value="DIGUANYLATE CYCLASE DGCM-RELATED"/>
    <property type="match status" value="1"/>
</dbReference>
<keyword evidence="4" id="KW-1133">Transmembrane helix</keyword>
<dbReference type="PANTHER" id="PTHR45138">
    <property type="entry name" value="REGULATORY COMPONENTS OF SENSORY TRANSDUCTION SYSTEM"/>
    <property type="match status" value="1"/>
</dbReference>
<keyword evidence="3" id="KW-0175">Coiled coil</keyword>
<dbReference type="Gene3D" id="3.30.450.40">
    <property type="match status" value="1"/>
</dbReference>
<dbReference type="CDD" id="cd01949">
    <property type="entry name" value="GGDEF"/>
    <property type="match status" value="1"/>
</dbReference>
<dbReference type="NCBIfam" id="NF041606">
    <property type="entry name" value="dguan_cyc_DgcA"/>
    <property type="match status" value="1"/>
</dbReference>
<sequence length="351" mass="39613">MDNQAVEHEKLESQIAEYEKQIFDLKQLIEISKSLNSTLDFHALIESILYTCMGQMQVMKAGLFTRRDIYEPDLTLHRSHIGFELDQELNYTIPGNHPLIAYLTANFGSYTYEEITEAVGDLSDIPGFQDMRPTLIIPLRAKTVVNGIIVLADRIGSQEFSTAEREYLLNIAILAGIAVHNAFLYEITTTDMMTRLKLRHYFQSALLEAKAEATVHNQPLSLIMCDIDKFKPLNDTYGHLCGDQMLKAVANTILNSIRQTDIAARYGGEEFVIMLPDTDPETARCIAERIRRNTEAIELPHEGTTIKTTLSLGVAYLSQDRDTTTKMLVERADKALYMSKRSGRNQVSLAV</sequence>
<feature type="coiled-coil region" evidence="3">
    <location>
        <begin position="1"/>
        <end position="28"/>
    </location>
</feature>
<evidence type="ECO:0000256" key="1">
    <source>
        <dbReference type="ARBA" id="ARBA00012528"/>
    </source>
</evidence>
<evidence type="ECO:0000313" key="7">
    <source>
        <dbReference type="Proteomes" id="UP000007383"/>
    </source>
</evidence>
<dbReference type="PATRIC" id="fig|889378.3.peg.839"/>
<keyword evidence="7" id="KW-1185">Reference proteome</keyword>
<reference evidence="7" key="1">
    <citation type="journal article" date="2013" name="Stand. Genomic Sci.">
        <title>Complete genome sequence of the halophilic bacterium Spirochaeta africana type strain (Z-7692(T)) from the alkaline Lake Magadi in the East African Rift.</title>
        <authorList>
            <person name="Liolos K."/>
            <person name="Abt B."/>
            <person name="Scheuner C."/>
            <person name="Teshima H."/>
            <person name="Held B."/>
            <person name="Lapidus A."/>
            <person name="Nolan M."/>
            <person name="Lucas S."/>
            <person name="Deshpande S."/>
            <person name="Cheng J.F."/>
            <person name="Tapia R."/>
            <person name="Goodwin L.A."/>
            <person name="Pitluck S."/>
            <person name="Pagani I."/>
            <person name="Ivanova N."/>
            <person name="Mavromatis K."/>
            <person name="Mikhailova N."/>
            <person name="Huntemann M."/>
            <person name="Pati A."/>
            <person name="Chen A."/>
            <person name="Palaniappan K."/>
            <person name="Land M."/>
            <person name="Rohde M."/>
            <person name="Tindall B.J."/>
            <person name="Detter J.C."/>
            <person name="Goker M."/>
            <person name="Bristow J."/>
            <person name="Eisen J.A."/>
            <person name="Markowitz V."/>
            <person name="Hugenholtz P."/>
            <person name="Woyke T."/>
            <person name="Klenk H.P."/>
            <person name="Kyrpides N.C."/>
        </authorList>
    </citation>
    <scope>NUCLEOTIDE SEQUENCE</scope>
    <source>
        <strain evidence="7">ATCC 700263 / DSM 8902 / Z-7692</strain>
    </source>
</reference>
<dbReference type="InterPro" id="IPR000160">
    <property type="entry name" value="GGDEF_dom"/>
</dbReference>
<evidence type="ECO:0000256" key="3">
    <source>
        <dbReference type="SAM" id="Coils"/>
    </source>
</evidence>